<evidence type="ECO:0000313" key="1">
    <source>
        <dbReference type="EMBL" id="SVA99607.1"/>
    </source>
</evidence>
<reference evidence="1" key="1">
    <citation type="submission" date="2018-05" db="EMBL/GenBank/DDBJ databases">
        <authorList>
            <person name="Lanie J.A."/>
            <person name="Ng W.-L."/>
            <person name="Kazmierczak K.M."/>
            <person name="Andrzejewski T.M."/>
            <person name="Davidsen T.M."/>
            <person name="Wayne K.J."/>
            <person name="Tettelin H."/>
            <person name="Glass J.I."/>
            <person name="Rusch D."/>
            <person name="Podicherti R."/>
            <person name="Tsui H.-C.T."/>
            <person name="Winkler M.E."/>
        </authorList>
    </citation>
    <scope>NUCLEOTIDE SEQUENCE</scope>
</reference>
<proteinExistence type="predicted"/>
<accession>A0A382AF52</accession>
<protein>
    <submittedName>
        <fullName evidence="1">Uncharacterized protein</fullName>
    </submittedName>
</protein>
<dbReference type="AlphaFoldDB" id="A0A382AF52"/>
<sequence>MGLATDTPNPGRASLIKQRPCSRNRHLWFFQVINEILDLGMQFNATHIPSKPIAPIINEQNSIGYIKTETPQNF</sequence>
<dbReference type="EMBL" id="UINC01024940">
    <property type="protein sequence ID" value="SVA99607.1"/>
    <property type="molecule type" value="Genomic_DNA"/>
</dbReference>
<gene>
    <name evidence="1" type="ORF">METZ01_LOCUS152461</name>
</gene>
<name>A0A382AF52_9ZZZZ</name>
<organism evidence="1">
    <name type="scientific">marine metagenome</name>
    <dbReference type="NCBI Taxonomy" id="408172"/>
    <lineage>
        <taxon>unclassified sequences</taxon>
        <taxon>metagenomes</taxon>
        <taxon>ecological metagenomes</taxon>
    </lineage>
</organism>